<dbReference type="GO" id="GO:0042327">
    <property type="term" value="P:positive regulation of phosphorylation"/>
    <property type="evidence" value="ECO:0007669"/>
    <property type="project" value="EnsemblFungi"/>
</dbReference>
<dbReference type="FunFam" id="3.40.50.300:FF:001197">
    <property type="entry name" value="Putative ATP-binding cassette family ATPase"/>
    <property type="match status" value="1"/>
</dbReference>
<dbReference type="InterPro" id="IPR050611">
    <property type="entry name" value="ABCF"/>
</dbReference>
<feature type="compositionally biased region" description="Polar residues" evidence="6">
    <location>
        <begin position="7"/>
        <end position="20"/>
    </location>
</feature>
<dbReference type="GO" id="GO:0031369">
    <property type="term" value="F:translation initiation factor binding"/>
    <property type="evidence" value="ECO:0007669"/>
    <property type="project" value="EnsemblFungi"/>
</dbReference>
<dbReference type="PROSITE" id="PS00211">
    <property type="entry name" value="ABC_TRANSPORTER_1"/>
    <property type="match status" value="2"/>
</dbReference>
<dbReference type="FunFam" id="3.40.50.300:FF:000882">
    <property type="entry name" value="Translation initiation regulator (Gcn20)"/>
    <property type="match status" value="1"/>
</dbReference>
<dbReference type="GO" id="GO:0043335">
    <property type="term" value="P:protein unfolding"/>
    <property type="evidence" value="ECO:0007669"/>
    <property type="project" value="EnsemblFungi"/>
</dbReference>
<dbReference type="InterPro" id="IPR003593">
    <property type="entry name" value="AAA+_ATPase"/>
</dbReference>
<evidence type="ECO:0000256" key="5">
    <source>
        <dbReference type="SAM" id="Coils"/>
    </source>
</evidence>
<evidence type="ECO:0000256" key="4">
    <source>
        <dbReference type="ARBA" id="ARBA00022840"/>
    </source>
</evidence>
<dbReference type="InterPro" id="IPR027417">
    <property type="entry name" value="P-loop_NTPase"/>
</dbReference>
<reference evidence="8 9" key="1">
    <citation type="journal article" date="2015" name="Environ. Microbiol.">
        <title>Metagenome sequence of Elaphomyces granulatus from sporocarp tissue reveals Ascomycota ectomycorrhizal fingerprints of genome expansion and a Proteobacteria-rich microbiome.</title>
        <authorList>
            <person name="Quandt C.A."/>
            <person name="Kohler A."/>
            <person name="Hesse C.N."/>
            <person name="Sharpton T.J."/>
            <person name="Martin F."/>
            <person name="Spatafora J.W."/>
        </authorList>
    </citation>
    <scope>NUCLEOTIDE SEQUENCE [LARGE SCALE GENOMIC DNA]</scope>
    <source>
        <strain evidence="8 9">OSC145934</strain>
    </source>
</reference>
<evidence type="ECO:0000256" key="6">
    <source>
        <dbReference type="SAM" id="MobiDB-lite"/>
    </source>
</evidence>
<feature type="domain" description="ABC transporter" evidence="7">
    <location>
        <begin position="261"/>
        <end position="533"/>
    </location>
</feature>
<feature type="coiled-coil region" evidence="5">
    <location>
        <begin position="185"/>
        <end position="222"/>
    </location>
</feature>
<comment type="caution">
    <text evidence="8">The sequence shown here is derived from an EMBL/GenBank/DDBJ whole genome shotgun (WGS) entry which is preliminary data.</text>
</comment>
<sequence length="847" mass="93443">PFLYISSRPNSLESRQGSSSGTPFSFNLYIELKGIRIAESLLFSCAPRLLPLVTGPASSARMEAELQGQIPGLDHVIIEYSVGYLNHASKTFVEDADNNAPSPLSEAASTVTELLVSASGDFSSQNEEVIRHQVGKFISSLSSTDGDAEQRQLPSAARKLDQAISVGSQRNVSSTLGLVGATVDLESANTRKVESRVDRKKLEKAERKIRAKQDKKEMKNVQYEASRLLDQPDSTQSYEEFFMAVNPLQLGSDAQSKSKDVKIDGVDISIGGKRILTDAALTLAYGRRYGLVGQNGIGKSTLLRALSRREVAIPPHISILHVEQEITGDDTTALQAVLDADVWRKHLLAEQEKIVKRLVEIDTERASMADTSKDAAKLDHEREGLDITLSDIHAKLAEMESDKAESRAATILAGLGFSPERQQFATKTFSGGWRMRLALARALFCEPDLLLLDEPSNMLDVPSITFLSNYLQTYPSTVLVVSHDRAFLNEVATDIIHQHSERLDYYKGANFDSFYATKEERRKNAKREYENQMAQRAHLQAFIDKFRYNAAKSSEAQSRIKKLEKMPVLEPPENEYVVHFKFPEVEKLSPPIIQMSNVAFGYMKDKPLLRNIDLDVQLDSRIGIVGPNGAGKTTVLKLLIGQLEPTTGLISQHPRLRVGYFAQHHVDALDMDTSAVGFMTKNYPGKTDEEYRRHLGAYGYLSFNPLYQGSPPVFLSFCPYFSLLSRLTDPSFGITGTTGLQKLGLLSGGQKSRVAFACLSLTNPHILVLDEPSNHLDIEAMDALSEALQKFQGGVLMVSHDVTMLQNVCSSLWVCDAGQVEKFDGDVNAYKKKIAAQADAAGVASAQ</sequence>
<dbReference type="Pfam" id="PF00005">
    <property type="entry name" value="ABC_tran"/>
    <property type="match status" value="2"/>
</dbReference>
<dbReference type="SUPFAM" id="SSF52540">
    <property type="entry name" value="P-loop containing nucleoside triphosphate hydrolases"/>
    <property type="match status" value="2"/>
</dbReference>
<evidence type="ECO:0000256" key="2">
    <source>
        <dbReference type="ARBA" id="ARBA00022737"/>
    </source>
</evidence>
<evidence type="ECO:0000256" key="1">
    <source>
        <dbReference type="ARBA" id="ARBA00004141"/>
    </source>
</evidence>
<evidence type="ECO:0000256" key="3">
    <source>
        <dbReference type="ARBA" id="ARBA00022741"/>
    </source>
</evidence>
<comment type="subcellular location">
    <subcellularLocation>
        <location evidence="1">Membrane</location>
        <topology evidence="1">Multi-pass membrane protein</topology>
    </subcellularLocation>
</comment>
<keyword evidence="3" id="KW-0547">Nucleotide-binding</keyword>
<dbReference type="GO" id="GO:0005524">
    <property type="term" value="F:ATP binding"/>
    <property type="evidence" value="ECO:0007669"/>
    <property type="project" value="UniProtKB-KW"/>
</dbReference>
<name>A0A232LSY7_9EURO</name>
<keyword evidence="4" id="KW-0067">ATP-binding</keyword>
<dbReference type="GO" id="GO:0016887">
    <property type="term" value="F:ATP hydrolysis activity"/>
    <property type="evidence" value="ECO:0007669"/>
    <property type="project" value="InterPro"/>
</dbReference>
<dbReference type="GO" id="GO:0071264">
    <property type="term" value="P:positive regulation of translational initiation in response to starvation"/>
    <property type="evidence" value="ECO:0007669"/>
    <property type="project" value="EnsemblFungi"/>
</dbReference>
<dbReference type="FunFam" id="3.40.50.300:FF:001092">
    <property type="entry name" value="ATP-binding cassette sub-family F member 2"/>
    <property type="match status" value="1"/>
</dbReference>
<dbReference type="InterPro" id="IPR017871">
    <property type="entry name" value="ABC_transporter-like_CS"/>
</dbReference>
<dbReference type="InterPro" id="IPR003439">
    <property type="entry name" value="ABC_transporter-like_ATP-bd"/>
</dbReference>
<dbReference type="Proteomes" id="UP000243515">
    <property type="component" value="Unassembled WGS sequence"/>
</dbReference>
<dbReference type="OrthoDB" id="2110130at2759"/>
<dbReference type="GO" id="GO:0043022">
    <property type="term" value="F:ribosome binding"/>
    <property type="evidence" value="ECO:0007669"/>
    <property type="project" value="EnsemblFungi"/>
</dbReference>
<feature type="domain" description="ABC transporter" evidence="7">
    <location>
        <begin position="593"/>
        <end position="842"/>
    </location>
</feature>
<dbReference type="Gene3D" id="3.40.50.300">
    <property type="entry name" value="P-loop containing nucleotide triphosphate hydrolases"/>
    <property type="match status" value="2"/>
</dbReference>
<dbReference type="GO" id="GO:0022626">
    <property type="term" value="C:cytosolic ribosome"/>
    <property type="evidence" value="ECO:0007669"/>
    <property type="project" value="EnsemblFungi"/>
</dbReference>
<dbReference type="GO" id="GO:0071232">
    <property type="term" value="P:cellular response to histidine"/>
    <property type="evidence" value="ECO:0007669"/>
    <property type="project" value="EnsemblFungi"/>
</dbReference>
<evidence type="ECO:0000313" key="9">
    <source>
        <dbReference type="Proteomes" id="UP000243515"/>
    </source>
</evidence>
<keyword evidence="9" id="KW-1185">Reference proteome</keyword>
<feature type="region of interest" description="Disordered" evidence="6">
    <location>
        <begin position="1"/>
        <end position="20"/>
    </location>
</feature>
<keyword evidence="5" id="KW-0175">Coiled coil</keyword>
<dbReference type="AlphaFoldDB" id="A0A232LSY7"/>
<dbReference type="PROSITE" id="PS50893">
    <property type="entry name" value="ABC_TRANSPORTER_2"/>
    <property type="match status" value="2"/>
</dbReference>
<feature type="non-terminal residue" evidence="8">
    <location>
        <position position="1"/>
    </location>
</feature>
<evidence type="ECO:0000259" key="7">
    <source>
        <dbReference type="PROSITE" id="PS50893"/>
    </source>
</evidence>
<dbReference type="SMART" id="SM00382">
    <property type="entry name" value="AAA"/>
    <property type="match status" value="2"/>
</dbReference>
<gene>
    <name evidence="8" type="ORF">Egran_05108</name>
</gene>
<proteinExistence type="predicted"/>
<dbReference type="GO" id="GO:0016020">
    <property type="term" value="C:membrane"/>
    <property type="evidence" value="ECO:0007669"/>
    <property type="project" value="UniProtKB-SubCell"/>
</dbReference>
<dbReference type="PANTHER" id="PTHR19211">
    <property type="entry name" value="ATP-BINDING TRANSPORT PROTEIN-RELATED"/>
    <property type="match status" value="1"/>
</dbReference>
<dbReference type="GO" id="GO:0006448">
    <property type="term" value="P:regulation of translational elongation"/>
    <property type="evidence" value="ECO:0007669"/>
    <property type="project" value="EnsemblFungi"/>
</dbReference>
<protein>
    <recommendedName>
        <fullName evidence="7">ABC transporter domain-containing protein</fullName>
    </recommendedName>
</protein>
<dbReference type="InterPro" id="IPR032781">
    <property type="entry name" value="ABC_tran_Xtn"/>
</dbReference>
<dbReference type="EMBL" id="NPHW01005065">
    <property type="protein sequence ID" value="OXV07128.1"/>
    <property type="molecule type" value="Genomic_DNA"/>
</dbReference>
<organism evidence="8 9">
    <name type="scientific">Elaphomyces granulatus</name>
    <dbReference type="NCBI Taxonomy" id="519963"/>
    <lineage>
        <taxon>Eukaryota</taxon>
        <taxon>Fungi</taxon>
        <taxon>Dikarya</taxon>
        <taxon>Ascomycota</taxon>
        <taxon>Pezizomycotina</taxon>
        <taxon>Eurotiomycetes</taxon>
        <taxon>Eurotiomycetidae</taxon>
        <taxon>Eurotiales</taxon>
        <taxon>Elaphomycetaceae</taxon>
        <taxon>Elaphomyces</taxon>
    </lineage>
</organism>
<evidence type="ECO:0000313" key="8">
    <source>
        <dbReference type="EMBL" id="OXV07128.1"/>
    </source>
</evidence>
<keyword evidence="2" id="KW-0677">Repeat</keyword>
<accession>A0A232LSY7</accession>
<dbReference type="PANTHER" id="PTHR19211:SF117">
    <property type="entry name" value="ATP-BINDING CASSETTE SUB-FAMILY F MEMBER 3"/>
    <property type="match status" value="1"/>
</dbReference>
<dbReference type="Pfam" id="PF12848">
    <property type="entry name" value="ABC_tran_Xtn"/>
    <property type="match status" value="1"/>
</dbReference>
<dbReference type="CDD" id="cd03221">
    <property type="entry name" value="ABCF_EF-3"/>
    <property type="match status" value="2"/>
</dbReference>